<dbReference type="PANTHER" id="PTHR32196:SF72">
    <property type="entry name" value="RIBOSE IMPORT PERMEASE PROTEIN RBSC"/>
    <property type="match status" value="1"/>
</dbReference>
<dbReference type="GO" id="GO:0022857">
    <property type="term" value="F:transmembrane transporter activity"/>
    <property type="evidence" value="ECO:0007669"/>
    <property type="project" value="InterPro"/>
</dbReference>
<evidence type="ECO:0000256" key="3">
    <source>
        <dbReference type="ARBA" id="ARBA00022692"/>
    </source>
</evidence>
<dbReference type="Pfam" id="PF02653">
    <property type="entry name" value="BPD_transp_2"/>
    <property type="match status" value="1"/>
</dbReference>
<dbReference type="GO" id="GO:0005886">
    <property type="term" value="C:plasma membrane"/>
    <property type="evidence" value="ECO:0007669"/>
    <property type="project" value="UniProtKB-SubCell"/>
</dbReference>
<dbReference type="KEGG" id="aaco:K1I37_05505"/>
<dbReference type="PANTHER" id="PTHR32196">
    <property type="entry name" value="ABC TRANSPORTER PERMEASE PROTEIN YPHD-RELATED-RELATED"/>
    <property type="match status" value="1"/>
</dbReference>
<comment type="subcellular location">
    <subcellularLocation>
        <location evidence="1">Cell membrane</location>
        <topology evidence="1">Multi-pass membrane protein</topology>
    </subcellularLocation>
</comment>
<dbReference type="RefSeq" id="WP_021295207.1">
    <property type="nucleotide sequence ID" value="NZ_AURB01000048.1"/>
</dbReference>
<dbReference type="AlphaFoldDB" id="T0DT51"/>
<dbReference type="OrthoDB" id="9815820at2"/>
<evidence type="ECO:0000256" key="4">
    <source>
        <dbReference type="ARBA" id="ARBA00022989"/>
    </source>
</evidence>
<evidence type="ECO:0000256" key="1">
    <source>
        <dbReference type="ARBA" id="ARBA00004651"/>
    </source>
</evidence>
<keyword evidence="2" id="KW-1003">Cell membrane</keyword>
<evidence type="ECO:0000313" key="6">
    <source>
        <dbReference type="EMBL" id="UNO49955.1"/>
    </source>
</evidence>
<dbReference type="Proteomes" id="UP000829401">
    <property type="component" value="Chromosome"/>
</dbReference>
<evidence type="ECO:0000313" key="7">
    <source>
        <dbReference type="Proteomes" id="UP000829401"/>
    </source>
</evidence>
<gene>
    <name evidence="6" type="ORF">K1I37_05505</name>
</gene>
<dbReference type="CDD" id="cd06579">
    <property type="entry name" value="TM_PBP1_transp_AraH_like"/>
    <property type="match status" value="1"/>
</dbReference>
<proteinExistence type="predicted"/>
<dbReference type="EMBL" id="CP080467">
    <property type="protein sequence ID" value="UNO49955.1"/>
    <property type="molecule type" value="Genomic_DNA"/>
</dbReference>
<evidence type="ECO:0000256" key="2">
    <source>
        <dbReference type="ARBA" id="ARBA00022475"/>
    </source>
</evidence>
<keyword evidence="7" id="KW-1185">Reference proteome</keyword>
<dbReference type="STRING" id="1356854.N007_20020"/>
<evidence type="ECO:0000256" key="5">
    <source>
        <dbReference type="ARBA" id="ARBA00023136"/>
    </source>
</evidence>
<protein>
    <submittedName>
        <fullName evidence="6">ABC transporter permease</fullName>
    </submittedName>
</protein>
<sequence>MADVPIVSEPAQSVAKRVVADPKFLLGKYGTVAIFVFIIITFSILRPKFLTVSDFADILVSTSITFFISLGVMSSLVVNGFDVSIGSVASLASMVAAGLMVLHKAPLWIAIVVPLAVGAAVGLVNALFIVRFKMPDLLVTLGMMFAVDGIQQTYSNGENIYPQMALSSGKTAPGTFWPGFNYIASGKLFGVPFPIILTVIIGAVMFYLFEKTRWGRQFYATGDNPEASRIAGIPVHRYRAFAYVLSGALAAVGGIVLASLLGSGENEAGAPYLLNAVTATYMGFSVWGLNRANVVGTFVGALFLSVLLTGLTMLNVPYTAQNIFQGGLLILAIAFTAFSNRKRQA</sequence>
<name>T0DT51_ALIAG</name>
<reference evidence="7" key="1">
    <citation type="journal article" date="2022" name="G3 (Bethesda)">
        <title>Unveiling the complete genome sequence of Alicyclobacillus acidoterrestris DSM 3922T, a taint-producing strain.</title>
        <authorList>
            <person name="Leonardo I.C."/>
            <person name="Barreto Crespo M.T."/>
            <person name="Gaspar F.B."/>
        </authorList>
    </citation>
    <scope>NUCLEOTIDE SEQUENCE [LARGE SCALE GENOMIC DNA]</scope>
    <source>
        <strain evidence="7">DSM 3922</strain>
    </source>
</reference>
<keyword evidence="3" id="KW-0812">Transmembrane</keyword>
<keyword evidence="4" id="KW-1133">Transmembrane helix</keyword>
<accession>A0A9E6ZT15</accession>
<keyword evidence="5" id="KW-0472">Membrane</keyword>
<dbReference type="InterPro" id="IPR001851">
    <property type="entry name" value="ABC_transp_permease"/>
</dbReference>
<dbReference type="eggNOG" id="COG1172">
    <property type="taxonomic scope" value="Bacteria"/>
</dbReference>
<accession>T0DT51</accession>
<organism evidence="6 7">
    <name type="scientific">Alicyclobacillus acidoterrestris (strain ATCC 49025 / DSM 3922 / CIP 106132 / NCIMB 13137 / GD3B)</name>
    <dbReference type="NCBI Taxonomy" id="1356854"/>
    <lineage>
        <taxon>Bacteria</taxon>
        <taxon>Bacillati</taxon>
        <taxon>Bacillota</taxon>
        <taxon>Bacilli</taxon>
        <taxon>Bacillales</taxon>
        <taxon>Alicyclobacillaceae</taxon>
        <taxon>Alicyclobacillus</taxon>
    </lineage>
</organism>